<dbReference type="RefSeq" id="NP_001154220.1">
    <property type="nucleotide sequence ID" value="NM_001160748.1"/>
</dbReference>
<dbReference type="FunCoup" id="F4JN76">
    <property type="interactions" value="261"/>
</dbReference>
<evidence type="ECO:0000313" key="5">
    <source>
        <dbReference type="TAIR" id="AT4G10970"/>
    </source>
</evidence>
<dbReference type="STRING" id="3702.F4JN76"/>
<dbReference type="PANTHER" id="PTHR36048">
    <property type="entry name" value="RIBOSOME MATURATION FACTOR"/>
    <property type="match status" value="1"/>
</dbReference>
<keyword evidence="4" id="KW-1185">Reference proteome</keyword>
<dbReference type="GO" id="GO:0003729">
    <property type="term" value="F:mRNA binding"/>
    <property type="evidence" value="ECO:0000314"/>
    <property type="project" value="TAIR"/>
</dbReference>
<dbReference type="PaxDb" id="3702-AT4G10970.6"/>
<dbReference type="GeneID" id="826698"/>
<dbReference type="InParanoid" id="F4JN76"/>
<dbReference type="EMBL" id="CP002687">
    <property type="protein sequence ID" value="AEE82959.1"/>
    <property type="molecule type" value="Genomic_DNA"/>
</dbReference>
<reference evidence="4" key="2">
    <citation type="journal article" date="2017" name="Plant J.">
        <title>Araport11: a complete reannotation of the Arabidopsis thaliana reference genome.</title>
        <authorList>
            <person name="Cheng C.Y."/>
            <person name="Krishnakumar V."/>
            <person name="Chan A.P."/>
            <person name="Thibaud-Nissen F."/>
            <person name="Schobel S."/>
            <person name="Town C.D."/>
        </authorList>
    </citation>
    <scope>GENOME REANNOTATION</scope>
    <source>
        <strain evidence="4">cv. Columbia</strain>
    </source>
</reference>
<dbReference type="SMR" id="F4JN76"/>
<evidence type="ECO:0000313" key="3">
    <source>
        <dbReference type="EMBL" id="AEE82959.1"/>
    </source>
</evidence>
<feature type="region of interest" description="Disordered" evidence="1">
    <location>
        <begin position="77"/>
        <end position="97"/>
    </location>
</feature>
<dbReference type="GO" id="GO:0003727">
    <property type="term" value="F:single-stranded RNA binding"/>
    <property type="evidence" value="ECO:0000314"/>
    <property type="project" value="TAIR"/>
</dbReference>
<dbReference type="TAIR" id="AT4G10970">
    <property type="gene designation" value="UIEF1"/>
</dbReference>
<dbReference type="Araport" id="AT4G10970"/>
<evidence type="ECO:0007829" key="6">
    <source>
        <dbReference type="PeptideAtlas" id="F4JN76"/>
    </source>
</evidence>
<dbReference type="Proteomes" id="UP000006548">
    <property type="component" value="Chromosome 4"/>
</dbReference>
<accession>F4JN76</accession>
<feature type="region of interest" description="Disordered" evidence="1">
    <location>
        <begin position="195"/>
        <end position="231"/>
    </location>
</feature>
<dbReference type="GO" id="GO:0005730">
    <property type="term" value="C:nucleolus"/>
    <property type="evidence" value="ECO:0000314"/>
    <property type="project" value="TAIR"/>
</dbReference>
<sequence>MDMSLDEIIKMEKSNTNVNKGKKQRVLNKKEKFSGAAKNSAVKAQRYMDSRSDVRQGAFAKKRSNFQGNQFPVTTTVARKAASATPRGRPYNGGRMTNTNQSSWSIVGRLKWVDARLLRQHEDSDAQIFMIEHATDHSSSCLLLIPDKVLKNYRETGVSVLVFFHSILHEPATYFLCTEGIRIMKFIAPPAQNRASQRGFVGKQQQQQREKIVQQQANGGGGGQRQWPQTLDSRFANMKEERMRMRRFADNRSNVGNNGAGSHQQQRSMVPWVRRATRFPN</sequence>
<dbReference type="AlphaFoldDB" id="F4JN76"/>
<evidence type="ECO:0000256" key="1">
    <source>
        <dbReference type="SAM" id="MobiDB-lite"/>
    </source>
</evidence>
<gene>
    <name evidence="5" type="primary">UIEF1</name>
    <name evidence="2 3" type="ordered locus">At4g10970</name>
    <name evidence="3" type="ORF">F25I24.180</name>
    <name evidence="3" type="ORF">F25I24_180</name>
</gene>
<evidence type="ECO:0007829" key="7">
    <source>
        <dbReference type="ProteomicsDB" id="F4JN76"/>
    </source>
</evidence>
<name>F4JN76_ARATH</name>
<dbReference type="ExpressionAtlas" id="F4JN76">
    <property type="expression patterns" value="baseline and differential"/>
</dbReference>
<keyword evidence="6 7" id="KW-1267">Proteomics identification</keyword>
<dbReference type="ProteomicsDB" id="205588"/>
<evidence type="ECO:0000313" key="4">
    <source>
        <dbReference type="Proteomes" id="UP000006548"/>
    </source>
</evidence>
<organism evidence="3 4">
    <name type="scientific">Arabidopsis thaliana</name>
    <name type="common">Mouse-ear cress</name>
    <dbReference type="NCBI Taxonomy" id="3702"/>
    <lineage>
        <taxon>Eukaryota</taxon>
        <taxon>Viridiplantae</taxon>
        <taxon>Streptophyta</taxon>
        <taxon>Embryophyta</taxon>
        <taxon>Tracheophyta</taxon>
        <taxon>Spermatophyta</taxon>
        <taxon>Magnoliopsida</taxon>
        <taxon>eudicotyledons</taxon>
        <taxon>Gunneridae</taxon>
        <taxon>Pentapetalae</taxon>
        <taxon>rosids</taxon>
        <taxon>malvids</taxon>
        <taxon>Brassicales</taxon>
        <taxon>Brassicaceae</taxon>
        <taxon>Camelineae</taxon>
        <taxon>Arabidopsis</taxon>
    </lineage>
</organism>
<dbReference type="eggNOG" id="ENOG502RXW7">
    <property type="taxonomic scope" value="Eukaryota"/>
</dbReference>
<feature type="compositionally biased region" description="Low complexity" evidence="1">
    <location>
        <begin position="197"/>
        <end position="217"/>
    </location>
</feature>
<evidence type="ECO:0000313" key="2">
    <source>
        <dbReference type="Araport" id="AT4G10970"/>
    </source>
</evidence>
<feature type="compositionally biased region" description="Polar residues" evidence="1">
    <location>
        <begin position="251"/>
        <end position="268"/>
    </location>
</feature>
<protein>
    <submittedName>
        <fullName evidence="3">Ribosome maturation factor</fullName>
    </submittedName>
</protein>
<dbReference type="GO" id="GO:0005634">
    <property type="term" value="C:nucleus"/>
    <property type="evidence" value="ECO:0000314"/>
    <property type="project" value="TAIR"/>
</dbReference>
<feature type="region of interest" description="Disordered" evidence="1">
    <location>
        <begin position="249"/>
        <end position="281"/>
    </location>
</feature>
<reference evidence="3 4" key="1">
    <citation type="journal article" date="1999" name="Nature">
        <title>Sequence and analysis of chromosome 4 of the plant Arabidopsis thaliana.</title>
        <authorList>
            <consortium name="EU"/>
            <consortium name="CSHL and WU Arabidopsis Sequencing Project"/>
            <person name="Mayer K."/>
            <person name="Schuller C."/>
            <person name="Wambutt R."/>
            <person name="Murphy G."/>
            <person name="Volckaert G."/>
            <person name="Pohl T."/>
            <person name="Dusterhoft A."/>
            <person name="Stiekema W."/>
            <person name="Entian K.D."/>
            <person name="Terryn N."/>
            <person name="Harris B."/>
            <person name="Ansorge W."/>
            <person name="Brandt P."/>
            <person name="Grivell L."/>
            <person name="Rieger M."/>
            <person name="Weichselgartner M."/>
            <person name="de Simone V."/>
            <person name="Obermaier B."/>
            <person name="Mache R."/>
            <person name="Muller M."/>
            <person name="Kreis M."/>
            <person name="Delseny M."/>
            <person name="Puigdomenech P."/>
            <person name="Watson M."/>
            <person name="Schmidtheini T."/>
            <person name="Reichert B."/>
            <person name="Portatelle D."/>
            <person name="Perez-Alonso M."/>
            <person name="Boutry M."/>
            <person name="Bancroft I."/>
            <person name="Vos P."/>
            <person name="Hoheisel J."/>
            <person name="Zimmermann W."/>
            <person name="Wedler H."/>
            <person name="Ridley P."/>
            <person name="Langham S.A."/>
            <person name="McCullagh B."/>
            <person name="Bilham L."/>
            <person name="Robben J."/>
            <person name="Van der Schueren J."/>
            <person name="Grymonprez B."/>
            <person name="Chuang Y.J."/>
            <person name="Vandenbussche F."/>
            <person name="Braeken M."/>
            <person name="Weltjens I."/>
            <person name="Voet M."/>
            <person name="Bastiaens I."/>
            <person name="Aert R."/>
            <person name="Defoor E."/>
            <person name="Weitzenegger T."/>
            <person name="Bothe G."/>
            <person name="Ramsperger U."/>
            <person name="Hilbert H."/>
            <person name="Braun M."/>
            <person name="Holzer E."/>
            <person name="Brandt A."/>
            <person name="Peters S."/>
            <person name="van Staveren M."/>
            <person name="Dirske W."/>
            <person name="Mooijman P."/>
            <person name="Klein Lankhorst R."/>
            <person name="Rose M."/>
            <person name="Hauf J."/>
            <person name="Kotter P."/>
            <person name="Berneiser S."/>
            <person name="Hempel S."/>
            <person name="Feldpausch M."/>
            <person name="Lamberth S."/>
            <person name="Van den Daele H."/>
            <person name="De Keyser A."/>
            <person name="Buysshaert C."/>
            <person name="Gielen J."/>
            <person name="Villarroel R."/>
            <person name="De Clercq R."/>
            <person name="Van Montagu M."/>
            <person name="Rogers J."/>
            <person name="Cronin A."/>
            <person name="Quail M."/>
            <person name="Bray-Allen S."/>
            <person name="Clark L."/>
            <person name="Doggett J."/>
            <person name="Hall S."/>
            <person name="Kay M."/>
            <person name="Lennard N."/>
            <person name="McLay K."/>
            <person name="Mayes R."/>
            <person name="Pettett A."/>
            <person name="Rajandream M.A."/>
            <person name="Lyne M."/>
            <person name="Benes V."/>
            <person name="Rechmann S."/>
            <person name="Borkova D."/>
            <person name="Blocker H."/>
            <person name="Scharfe M."/>
            <person name="Grimm M."/>
            <person name="Lohnert T.H."/>
            <person name="Dose S."/>
            <person name="de Haan M."/>
            <person name="Maarse A."/>
            <person name="Schafer M."/>
            <person name="Muller-Auer S."/>
            <person name="Gabel C."/>
            <person name="Fuchs M."/>
            <person name="Fartmann B."/>
            <person name="Granderath K."/>
            <person name="Dauner D."/>
            <person name="Herzl A."/>
            <person name="Neumann S."/>
            <person name="Argiriou A."/>
            <person name="Vitale D."/>
            <person name="Liguori R."/>
            <person name="Piravandi E."/>
            <person name="Massenet O."/>
            <person name="Quigley F."/>
            <person name="Clabauld G."/>
            <person name="Mundlein A."/>
            <person name="Felber R."/>
            <person name="Schnabl S."/>
            <person name="Hiller R."/>
            <person name="Schmidt W."/>
            <person name="Lecharny A."/>
            <person name="Aubourg S."/>
            <person name="Chefdor F."/>
            <person name="Cooke R."/>
            <person name="Berger C."/>
            <person name="Montfort A."/>
            <person name="Casacuberta E."/>
            <person name="Gibbons T."/>
            <person name="Weber N."/>
            <person name="Vandenbol M."/>
            <person name="Bargues M."/>
            <person name="Terol J."/>
            <person name="Torres A."/>
            <person name="Perez-Perez A."/>
            <person name="Purnelle B."/>
            <person name="Bent E."/>
            <person name="Johnson S."/>
            <person name="Tacon D."/>
            <person name="Jesse T."/>
            <person name="Heijnen L."/>
            <person name="Schwarz S."/>
            <person name="Scholler P."/>
            <person name="Heber S."/>
            <person name="Francs P."/>
            <person name="Bielke C."/>
            <person name="Frishman D."/>
            <person name="Haase D."/>
            <person name="Lemcke K."/>
            <person name="Mewes H.W."/>
            <person name="Stocker S."/>
            <person name="Zaccaria P."/>
            <person name="Bevan M."/>
            <person name="Wilson R.K."/>
            <person name="de la Bastide M."/>
            <person name="Habermann K."/>
            <person name="Parnell L."/>
            <person name="Dedhia N."/>
            <person name="Gnoj L."/>
            <person name="Schutz K."/>
            <person name="Huang E."/>
            <person name="Spiegel L."/>
            <person name="Sehkon M."/>
            <person name="Murray J."/>
            <person name="Sheet P."/>
            <person name="Cordes M."/>
            <person name="Abu-Threideh J."/>
            <person name="Stoneking T."/>
            <person name="Kalicki J."/>
            <person name="Graves T."/>
            <person name="Harmon G."/>
            <person name="Edwards J."/>
            <person name="Latreille P."/>
            <person name="Courtney L."/>
            <person name="Cloud J."/>
            <person name="Abbott A."/>
            <person name="Scott K."/>
            <person name="Johnson D."/>
            <person name="Minx P."/>
            <person name="Bentley D."/>
            <person name="Fulton B."/>
            <person name="Miller N."/>
            <person name="Greco T."/>
            <person name="Kemp K."/>
            <person name="Kramer J."/>
            <person name="Fulton L."/>
            <person name="Mardis E."/>
            <person name="Dante M."/>
            <person name="Pepin K."/>
            <person name="Hillier L."/>
            <person name="Nelson J."/>
            <person name="Spieth J."/>
            <person name="Ryan E."/>
            <person name="Andrews S."/>
            <person name="Geisel C."/>
            <person name="Layman D."/>
            <person name="Du H."/>
            <person name="Ali J."/>
            <person name="Berghoff A."/>
            <person name="Jones K."/>
            <person name="Drone K."/>
            <person name="Cotton M."/>
            <person name="Joshu C."/>
            <person name="Antonoiu B."/>
            <person name="Zidanic M."/>
            <person name="Strong C."/>
            <person name="Sun H."/>
            <person name="Lamar B."/>
            <person name="Yordan C."/>
            <person name="Ma P."/>
            <person name="Zhong J."/>
            <person name="Preston R."/>
            <person name="Vil D."/>
            <person name="Shekher M."/>
            <person name="Matero A."/>
            <person name="Shah R."/>
            <person name="Swaby I.K."/>
            <person name="O'Shaughnessy A."/>
            <person name="Rodriguez M."/>
            <person name="Hoffmann J."/>
            <person name="Till S."/>
            <person name="Granat S."/>
            <person name="Shohdy N."/>
            <person name="Hasegawa A."/>
            <person name="Hameed A."/>
            <person name="Lodhi M."/>
            <person name="Johnson A."/>
            <person name="Chen E."/>
            <person name="Marra M."/>
            <person name="Martienssen R."/>
            <person name="McCombie W.R."/>
        </authorList>
    </citation>
    <scope>NUCLEOTIDE SEQUENCE [LARGE SCALE GENOMIC DNA]</scope>
    <source>
        <strain evidence="4">cv. Columbia</strain>
    </source>
</reference>
<dbReference type="PANTHER" id="PTHR36048:SF1">
    <property type="entry name" value="RIBOSOME MATURATION FACTOR"/>
    <property type="match status" value="1"/>
</dbReference>
<proteinExistence type="evidence at protein level"/>